<sequence length="73" mass="7642">MAEDPHPRRSDDPSSEGAAGAVLGYLLAGIVVWGFLGWLAERLLDLRTGVGVALGMIFGAAGAIYLIMKRLSA</sequence>
<keyword evidence="1" id="KW-1133">Transmembrane helix</keyword>
<name>A0A1C5G400_MICEH</name>
<evidence type="ECO:0000313" key="2">
    <source>
        <dbReference type="EMBL" id="SCG14471.1"/>
    </source>
</evidence>
<protein>
    <recommendedName>
        <fullName evidence="4">F0F1-ATPase subunit Ca2+/Mg2+ transporter</fullName>
    </recommendedName>
</protein>
<reference evidence="2 3" key="1">
    <citation type="submission" date="2016-06" db="EMBL/GenBank/DDBJ databases">
        <authorList>
            <person name="Kjaerup R.B."/>
            <person name="Dalgaard T.S."/>
            <person name="Juul-Madsen H.R."/>
        </authorList>
    </citation>
    <scope>NUCLEOTIDE SEQUENCE [LARGE SCALE GENOMIC DNA]</scope>
    <source>
        <strain evidence="2 3">DSM 43913</strain>
    </source>
</reference>
<feature type="transmembrane region" description="Helical" evidence="1">
    <location>
        <begin position="46"/>
        <end position="68"/>
    </location>
</feature>
<keyword evidence="1" id="KW-0472">Membrane</keyword>
<evidence type="ECO:0008006" key="4">
    <source>
        <dbReference type="Google" id="ProtNLM"/>
    </source>
</evidence>
<keyword evidence="3" id="KW-1185">Reference proteome</keyword>
<dbReference type="Proteomes" id="UP000198251">
    <property type="component" value="Chromosome I"/>
</dbReference>
<dbReference type="EMBL" id="LT607733">
    <property type="protein sequence ID" value="SCG14471.1"/>
    <property type="molecule type" value="Genomic_DNA"/>
</dbReference>
<keyword evidence="1" id="KW-0812">Transmembrane</keyword>
<organism evidence="2 3">
    <name type="scientific">Micromonospora echinofusca</name>
    <dbReference type="NCBI Taxonomy" id="47858"/>
    <lineage>
        <taxon>Bacteria</taxon>
        <taxon>Bacillati</taxon>
        <taxon>Actinomycetota</taxon>
        <taxon>Actinomycetes</taxon>
        <taxon>Micromonosporales</taxon>
        <taxon>Micromonosporaceae</taxon>
        <taxon>Micromonospora</taxon>
    </lineage>
</organism>
<dbReference type="GeneID" id="95800569"/>
<proteinExistence type="predicted"/>
<evidence type="ECO:0000313" key="3">
    <source>
        <dbReference type="Proteomes" id="UP000198251"/>
    </source>
</evidence>
<feature type="transmembrane region" description="Helical" evidence="1">
    <location>
        <begin position="21"/>
        <end position="40"/>
    </location>
</feature>
<evidence type="ECO:0000256" key="1">
    <source>
        <dbReference type="SAM" id="Phobius"/>
    </source>
</evidence>
<accession>A0A1C5G400</accession>
<dbReference type="RefSeq" id="WP_088998658.1">
    <property type="nucleotide sequence ID" value="NZ_JBEPBY010000016.1"/>
</dbReference>
<dbReference type="AlphaFoldDB" id="A0A1C5G400"/>
<gene>
    <name evidence="2" type="ORF">GA0070610_0675</name>
</gene>